<dbReference type="PANTHER" id="PTHR11064:SF141">
    <property type="entry name" value="NUCLEAR TRANSCRIPTION FACTOR Y SUBUNIT B-1"/>
    <property type="match status" value="1"/>
</dbReference>
<dbReference type="InterPro" id="IPR027113">
    <property type="entry name" value="Transc_fact_NFYB/HAP3"/>
</dbReference>
<reference evidence="2 3" key="1">
    <citation type="submission" date="2022-03" db="EMBL/GenBank/DDBJ databases">
        <authorList>
            <person name="Macdonald S."/>
            <person name="Ahmed S."/>
            <person name="Newling K."/>
        </authorList>
    </citation>
    <scope>NUCLEOTIDE SEQUENCE [LARGE SCALE GENOMIC DNA]</scope>
</reference>
<dbReference type="InterPro" id="IPR013500">
    <property type="entry name" value="TopoI_cat_euk"/>
</dbReference>
<name>A0ABC8K8K1_ERUVS</name>
<evidence type="ECO:0000313" key="2">
    <source>
        <dbReference type="EMBL" id="CAH8355229.1"/>
    </source>
</evidence>
<dbReference type="EMBL" id="CAKOAT010205266">
    <property type="protein sequence ID" value="CAH8355229.1"/>
    <property type="molecule type" value="Genomic_DNA"/>
</dbReference>
<protein>
    <recommendedName>
        <fullName evidence="1">DNA topoisomerase I catalytic core eukaryotic-type domain-containing protein</fullName>
    </recommendedName>
</protein>
<dbReference type="Pfam" id="PF01028">
    <property type="entry name" value="Topoisom_I"/>
    <property type="match status" value="1"/>
</dbReference>
<dbReference type="PRINTS" id="PR00615">
    <property type="entry name" value="CCAATSUBUNTA"/>
</dbReference>
<organism evidence="2 3">
    <name type="scientific">Eruca vesicaria subsp. sativa</name>
    <name type="common">Garden rocket</name>
    <name type="synonym">Eruca sativa</name>
    <dbReference type="NCBI Taxonomy" id="29727"/>
    <lineage>
        <taxon>Eukaryota</taxon>
        <taxon>Viridiplantae</taxon>
        <taxon>Streptophyta</taxon>
        <taxon>Embryophyta</taxon>
        <taxon>Tracheophyta</taxon>
        <taxon>Spermatophyta</taxon>
        <taxon>Magnoliopsida</taxon>
        <taxon>eudicotyledons</taxon>
        <taxon>Gunneridae</taxon>
        <taxon>Pentapetalae</taxon>
        <taxon>rosids</taxon>
        <taxon>malvids</taxon>
        <taxon>Brassicales</taxon>
        <taxon>Brassicaceae</taxon>
        <taxon>Brassiceae</taxon>
        <taxon>Eruca</taxon>
    </lineage>
</organism>
<evidence type="ECO:0000313" key="3">
    <source>
        <dbReference type="Proteomes" id="UP001642260"/>
    </source>
</evidence>
<gene>
    <name evidence="2" type="ORF">ERUC_LOCUS20984</name>
</gene>
<feature type="domain" description="DNA topoisomerase I catalytic core eukaryotic-type" evidence="1">
    <location>
        <begin position="1"/>
        <end position="43"/>
    </location>
</feature>
<proteinExistence type="predicted"/>
<dbReference type="Proteomes" id="UP001642260">
    <property type="component" value="Unassembled WGS sequence"/>
</dbReference>
<evidence type="ECO:0000259" key="1">
    <source>
        <dbReference type="Pfam" id="PF01028"/>
    </source>
</evidence>
<sequence>NHIDSIRETYTKNFTSKNVTKKQIAVATYLIDKLAVRAGNEKVQLDLSFGSVREQDRASDKCHKEKRKTVNGEVLLWAMSALGFEDYLEPLKIYLARWFFLECLHCPCRGCEAK</sequence>
<dbReference type="SUPFAM" id="SSF47113">
    <property type="entry name" value="Histone-fold"/>
    <property type="match status" value="1"/>
</dbReference>
<comment type="caution">
    <text evidence="2">The sequence shown here is derived from an EMBL/GenBank/DDBJ whole genome shotgun (WGS) entry which is preliminary data.</text>
</comment>
<accession>A0ABC8K8K1</accession>
<dbReference type="SUPFAM" id="SSF56349">
    <property type="entry name" value="DNA breaking-rejoining enzymes"/>
    <property type="match status" value="1"/>
</dbReference>
<keyword evidence="3" id="KW-1185">Reference proteome</keyword>
<dbReference type="PANTHER" id="PTHR11064">
    <property type="entry name" value="CCAAT-BINDING TRANSCRIPTION FACTOR-RELATED"/>
    <property type="match status" value="1"/>
</dbReference>
<feature type="non-terminal residue" evidence="2">
    <location>
        <position position="1"/>
    </location>
</feature>
<dbReference type="InterPro" id="IPR011010">
    <property type="entry name" value="DNA_brk_join_enz"/>
</dbReference>
<dbReference type="Gene3D" id="1.10.20.10">
    <property type="entry name" value="Histone, subunit A"/>
    <property type="match status" value="1"/>
</dbReference>
<dbReference type="InterPro" id="IPR009072">
    <property type="entry name" value="Histone-fold"/>
</dbReference>
<dbReference type="AlphaFoldDB" id="A0ABC8K8K1"/>